<evidence type="ECO:0000313" key="2">
    <source>
        <dbReference type="EMBL" id="KAK9867032.1"/>
    </source>
</evidence>
<dbReference type="PANTHER" id="PTHR42815">
    <property type="entry name" value="FAD-BINDING, PUTATIVE (AFU_ORTHOLOGUE AFUA_6G07600)-RELATED"/>
    <property type="match status" value="1"/>
</dbReference>
<evidence type="ECO:0000313" key="3">
    <source>
        <dbReference type="Proteomes" id="UP001485043"/>
    </source>
</evidence>
<dbReference type="SUPFAM" id="SSF63380">
    <property type="entry name" value="Riboflavin synthase domain-like"/>
    <property type="match status" value="1"/>
</dbReference>
<feature type="domain" description="FAD-binding FR-type" evidence="1">
    <location>
        <begin position="283"/>
        <end position="399"/>
    </location>
</feature>
<dbReference type="InterPro" id="IPR039261">
    <property type="entry name" value="FNR_nucleotide-bd"/>
</dbReference>
<dbReference type="InterPro" id="IPR001433">
    <property type="entry name" value="OxRdtase_FAD/NAD-bd"/>
</dbReference>
<dbReference type="GO" id="GO:0016491">
    <property type="term" value="F:oxidoreductase activity"/>
    <property type="evidence" value="ECO:0007669"/>
    <property type="project" value="InterPro"/>
</dbReference>
<reference evidence="2 3" key="1">
    <citation type="journal article" date="2024" name="Nat. Commun.">
        <title>Phylogenomics reveals the evolutionary origins of lichenization in chlorophyte algae.</title>
        <authorList>
            <person name="Puginier C."/>
            <person name="Libourel C."/>
            <person name="Otte J."/>
            <person name="Skaloud P."/>
            <person name="Haon M."/>
            <person name="Grisel S."/>
            <person name="Petersen M."/>
            <person name="Berrin J.G."/>
            <person name="Delaux P.M."/>
            <person name="Dal Grande F."/>
            <person name="Keller J."/>
        </authorList>
    </citation>
    <scope>NUCLEOTIDE SEQUENCE [LARGE SCALE GENOMIC DNA]</scope>
    <source>
        <strain evidence="2 3">SAG 2523</strain>
    </source>
</reference>
<dbReference type="PROSITE" id="PS51384">
    <property type="entry name" value="FAD_FR"/>
    <property type="match status" value="1"/>
</dbReference>
<accession>A0AAW1TEK8</accession>
<evidence type="ECO:0000259" key="1">
    <source>
        <dbReference type="PROSITE" id="PS51384"/>
    </source>
</evidence>
<dbReference type="Proteomes" id="UP001485043">
    <property type="component" value="Unassembled WGS sequence"/>
</dbReference>
<dbReference type="Gene3D" id="2.40.30.10">
    <property type="entry name" value="Translation factors"/>
    <property type="match status" value="1"/>
</dbReference>
<dbReference type="EMBL" id="JALJOV010000115">
    <property type="protein sequence ID" value="KAK9867032.1"/>
    <property type="molecule type" value="Genomic_DNA"/>
</dbReference>
<dbReference type="Gene3D" id="3.40.50.80">
    <property type="entry name" value="Nucleotide-binding domain of ferredoxin-NADP reductase (FNR) module"/>
    <property type="match status" value="1"/>
</dbReference>
<dbReference type="PRINTS" id="PR00410">
    <property type="entry name" value="PHEHYDRXLASE"/>
</dbReference>
<dbReference type="AlphaFoldDB" id="A0AAW1TEK8"/>
<organism evidence="2 3">
    <name type="scientific">Apatococcus fuscideae</name>
    <dbReference type="NCBI Taxonomy" id="2026836"/>
    <lineage>
        <taxon>Eukaryota</taxon>
        <taxon>Viridiplantae</taxon>
        <taxon>Chlorophyta</taxon>
        <taxon>core chlorophytes</taxon>
        <taxon>Trebouxiophyceae</taxon>
        <taxon>Chlorellales</taxon>
        <taxon>Chlorellaceae</taxon>
        <taxon>Apatococcus</taxon>
    </lineage>
</organism>
<dbReference type="InterPro" id="IPR017927">
    <property type="entry name" value="FAD-bd_FR_type"/>
</dbReference>
<dbReference type="InterPro" id="IPR017938">
    <property type="entry name" value="Riboflavin_synthase-like_b-brl"/>
</dbReference>
<sequence>MVQKKTFHRYERELQNKVLTAEAIESGFGLFFRKNFLPKYREFYDKLQLLYLSTQDAGGSPVVLAFTGPPGFIRTTQDEMVLRPHSPVEKGLFPAGKQVAILGLVLQDRDRYRMNGTVVSSDSQRLRLRVGYSYGNCPKYIQARRLEVHAPIKIAGGLDPSPIKGQRVLDQRHQHLVAQADTFFIGTYVDEAEDDVDAAAISCDISHRGGAPGFVQMSRSGGATQLTWGDYRGNNFFNTLGNILANGQAALLFIDFQTGDTLICRGLPIQTVGPPEYSPYNPAASLAARVQCVGIEDAAHGIKTFTWSAPQPAIIDGKPTAFTHTAGQFGSFNFQDLEAPGGVTNRTWTISSHPDQLASSNTFAITVKRAGLVSSWLHDHLRVGDQIGWGGVDGQFTADPSVKHAVLIGGGIGITPLRSMFHTFLKHGIHITLLYSIRHSREGTFMTEFLRAAEGKPRQVKVHVTVSGADAEWKGPRGRLSSTIIKTLVPDLLESAVYLCGPEAFMDGVKTHMENLGLPSSQIFTESFSF</sequence>
<proteinExistence type="predicted"/>
<dbReference type="SUPFAM" id="SSF52343">
    <property type="entry name" value="Ferredoxin reductase-like, C-terminal NADP-linked domain"/>
    <property type="match status" value="1"/>
</dbReference>
<name>A0AAW1TEK8_9CHLO</name>
<dbReference type="PANTHER" id="PTHR42815:SF2">
    <property type="entry name" value="FAD-BINDING, PUTATIVE (AFU_ORTHOLOGUE AFUA_6G07600)-RELATED"/>
    <property type="match status" value="1"/>
</dbReference>
<keyword evidence="3" id="KW-1185">Reference proteome</keyword>
<protein>
    <recommendedName>
        <fullName evidence="1">FAD-binding FR-type domain-containing protein</fullName>
    </recommendedName>
</protein>
<gene>
    <name evidence="2" type="ORF">WJX84_003348</name>
</gene>
<comment type="caution">
    <text evidence="2">The sequence shown here is derived from an EMBL/GenBank/DDBJ whole genome shotgun (WGS) entry which is preliminary data.</text>
</comment>
<dbReference type="Pfam" id="PF00175">
    <property type="entry name" value="NAD_binding_1"/>
    <property type="match status" value="1"/>
</dbReference>